<organism evidence="3">
    <name type="scientific">marine sediment metagenome</name>
    <dbReference type="NCBI Taxonomy" id="412755"/>
    <lineage>
        <taxon>unclassified sequences</taxon>
        <taxon>metagenomes</taxon>
        <taxon>ecological metagenomes</taxon>
    </lineage>
</organism>
<sequence>MDEYRKIYRIFYGFLALAFPLLGLFLFIKYYNVSYFIGSIFLSFISKVGYSINKEKRPSKKNSKKENRKHPYKKTRGVRK</sequence>
<evidence type="ECO:0000256" key="2">
    <source>
        <dbReference type="SAM" id="Phobius"/>
    </source>
</evidence>
<feature type="transmembrane region" description="Helical" evidence="2">
    <location>
        <begin position="34"/>
        <end position="52"/>
    </location>
</feature>
<protein>
    <submittedName>
        <fullName evidence="3">Uncharacterized protein</fullName>
    </submittedName>
</protein>
<accession>A0A0F9MSF7</accession>
<feature type="compositionally biased region" description="Basic residues" evidence="1">
    <location>
        <begin position="57"/>
        <end position="80"/>
    </location>
</feature>
<proteinExistence type="predicted"/>
<comment type="caution">
    <text evidence="3">The sequence shown here is derived from an EMBL/GenBank/DDBJ whole genome shotgun (WGS) entry which is preliminary data.</text>
</comment>
<evidence type="ECO:0000313" key="3">
    <source>
        <dbReference type="EMBL" id="KKN10235.1"/>
    </source>
</evidence>
<dbReference type="EMBL" id="LAZR01004263">
    <property type="protein sequence ID" value="KKN10235.1"/>
    <property type="molecule type" value="Genomic_DNA"/>
</dbReference>
<keyword evidence="2" id="KW-1133">Transmembrane helix</keyword>
<evidence type="ECO:0000256" key="1">
    <source>
        <dbReference type="SAM" id="MobiDB-lite"/>
    </source>
</evidence>
<dbReference type="AlphaFoldDB" id="A0A0F9MSF7"/>
<name>A0A0F9MSF7_9ZZZZ</name>
<feature type="transmembrane region" description="Helical" evidence="2">
    <location>
        <begin position="7"/>
        <end position="28"/>
    </location>
</feature>
<reference evidence="3" key="1">
    <citation type="journal article" date="2015" name="Nature">
        <title>Complex archaea that bridge the gap between prokaryotes and eukaryotes.</title>
        <authorList>
            <person name="Spang A."/>
            <person name="Saw J.H."/>
            <person name="Jorgensen S.L."/>
            <person name="Zaremba-Niedzwiedzka K."/>
            <person name="Martijn J."/>
            <person name="Lind A.E."/>
            <person name="van Eijk R."/>
            <person name="Schleper C."/>
            <person name="Guy L."/>
            <person name="Ettema T.J."/>
        </authorList>
    </citation>
    <scope>NUCLEOTIDE SEQUENCE</scope>
</reference>
<keyword evidence="2" id="KW-0812">Transmembrane</keyword>
<keyword evidence="2" id="KW-0472">Membrane</keyword>
<feature type="region of interest" description="Disordered" evidence="1">
    <location>
        <begin position="55"/>
        <end position="80"/>
    </location>
</feature>
<gene>
    <name evidence="3" type="ORF">LCGC14_1038680</name>
</gene>